<keyword evidence="8" id="KW-0630">Potassium</keyword>
<dbReference type="Pfam" id="PF00005">
    <property type="entry name" value="ABC_tran"/>
    <property type="match status" value="1"/>
</dbReference>
<evidence type="ECO:0000256" key="5">
    <source>
        <dbReference type="ARBA" id="ARBA00022692"/>
    </source>
</evidence>
<evidence type="ECO:0000256" key="2">
    <source>
        <dbReference type="ARBA" id="ARBA00007577"/>
    </source>
</evidence>
<evidence type="ECO:0000313" key="17">
    <source>
        <dbReference type="RefSeq" id="XP_013789570.2"/>
    </source>
</evidence>
<dbReference type="Gene3D" id="3.40.50.300">
    <property type="entry name" value="P-loop containing nucleotide triphosphate hydrolases"/>
    <property type="match status" value="1"/>
</dbReference>
<evidence type="ECO:0000256" key="3">
    <source>
        <dbReference type="ARBA" id="ARBA00022448"/>
    </source>
</evidence>
<dbReference type="InterPro" id="IPR003593">
    <property type="entry name" value="AAA+_ATPase"/>
</dbReference>
<keyword evidence="9" id="KW-1133">Transmembrane helix</keyword>
<evidence type="ECO:0000256" key="14">
    <source>
        <dbReference type="ARBA" id="ARBA00042968"/>
    </source>
</evidence>
<dbReference type="PROSITE" id="PS00211">
    <property type="entry name" value="ABC_TRANSPORTER_1"/>
    <property type="match status" value="1"/>
</dbReference>
<dbReference type="PANTHER" id="PTHR43394">
    <property type="entry name" value="ATP-DEPENDENT PERMEASE MDL1, MITOCHONDRIAL"/>
    <property type="match status" value="1"/>
</dbReference>
<dbReference type="PANTHER" id="PTHR43394:SF17">
    <property type="entry name" value="MITOCHONDRIAL POTASSIUM CHANNEL ATP-BINDING SUBUNIT"/>
    <property type="match status" value="1"/>
</dbReference>
<evidence type="ECO:0000259" key="15">
    <source>
        <dbReference type="PROSITE" id="PS50893"/>
    </source>
</evidence>
<feature type="domain" description="ABC transporter" evidence="15">
    <location>
        <begin position="45"/>
        <end position="282"/>
    </location>
</feature>
<keyword evidence="5" id="KW-0812">Transmembrane</keyword>
<evidence type="ECO:0000256" key="4">
    <source>
        <dbReference type="ARBA" id="ARBA00022538"/>
    </source>
</evidence>
<evidence type="ECO:0000256" key="9">
    <source>
        <dbReference type="ARBA" id="ARBA00022989"/>
    </source>
</evidence>
<evidence type="ECO:0000256" key="12">
    <source>
        <dbReference type="ARBA" id="ARBA00040439"/>
    </source>
</evidence>
<evidence type="ECO:0000256" key="7">
    <source>
        <dbReference type="ARBA" id="ARBA00022840"/>
    </source>
</evidence>
<gene>
    <name evidence="17" type="primary">LOC106473435</name>
</gene>
<dbReference type="InterPro" id="IPR036640">
    <property type="entry name" value="ABC1_TM_sf"/>
</dbReference>
<organism evidence="16 17">
    <name type="scientific">Limulus polyphemus</name>
    <name type="common">Atlantic horseshoe crab</name>
    <dbReference type="NCBI Taxonomy" id="6850"/>
    <lineage>
        <taxon>Eukaryota</taxon>
        <taxon>Metazoa</taxon>
        <taxon>Ecdysozoa</taxon>
        <taxon>Arthropoda</taxon>
        <taxon>Chelicerata</taxon>
        <taxon>Merostomata</taxon>
        <taxon>Xiphosura</taxon>
        <taxon>Limulidae</taxon>
        <taxon>Limulus</taxon>
    </lineage>
</organism>
<protein>
    <recommendedName>
        <fullName evidence="12">Mitochondrial potassium channel ATP-binding subunit</fullName>
    </recommendedName>
    <alternativeName>
        <fullName evidence="14">ATP-binding cassette sub-family B member 8, mitochondrial</fullName>
    </alternativeName>
    <alternativeName>
        <fullName evidence="13">Mitochondrial sulfonylurea-receptor</fullName>
    </alternativeName>
</protein>
<proteinExistence type="inferred from homology"/>
<keyword evidence="11" id="KW-0472">Membrane</keyword>
<evidence type="ECO:0000256" key="13">
    <source>
        <dbReference type="ARBA" id="ARBA00041416"/>
    </source>
</evidence>
<dbReference type="InterPro" id="IPR017871">
    <property type="entry name" value="ABC_transporter-like_CS"/>
</dbReference>
<keyword evidence="10" id="KW-0406">Ion transport</keyword>
<evidence type="ECO:0000313" key="16">
    <source>
        <dbReference type="Proteomes" id="UP000694941"/>
    </source>
</evidence>
<dbReference type="CDD" id="cd03249">
    <property type="entry name" value="ABC_MTABC3_MDL1_MDL2"/>
    <property type="match status" value="1"/>
</dbReference>
<sequence length="303" mass="33145">MSLLFGQFVRGMAAGARLFEYINMESSIPLVGGVVIPEDQLQGEVEFRNVSFTYPTRPQQLVLENFSIHIPAGKMVALCGPSGGGKSTVAALLERFYDVDSGSITLDGKNLDQLDPKWLRGHVLGFINQEPVLFATTVMENIRYGRPDATDSEVVEAAKLANADEFICSFPNGYNTVVGERGVTVSGGQKQRIAIARALLKNPTVIILDEATSALDSESEKVVQEALDRVTKGRTVLVIAHRLSTIQNADIIAVLAGGLVAEVGTHKSLKKHRGLYWDLIRQQQLEEEVQELVSHEREKAHHG</sequence>
<dbReference type="InterPro" id="IPR027417">
    <property type="entry name" value="P-loop_NTPase"/>
</dbReference>
<name>A0ABM1BVN5_LIMPO</name>
<comment type="similarity">
    <text evidence="2">Belongs to the ABC transporter superfamily. ABCB family. Multidrug resistance exporter (TC 3.A.1.201) subfamily.</text>
</comment>
<dbReference type="Gene3D" id="1.20.1560.10">
    <property type="entry name" value="ABC transporter type 1, transmembrane domain"/>
    <property type="match status" value="1"/>
</dbReference>
<dbReference type="InterPro" id="IPR003439">
    <property type="entry name" value="ABC_transporter-like_ATP-bd"/>
</dbReference>
<reference evidence="17" key="1">
    <citation type="submission" date="2025-08" db="UniProtKB">
        <authorList>
            <consortium name="RefSeq"/>
        </authorList>
    </citation>
    <scope>IDENTIFICATION</scope>
    <source>
        <tissue evidence="17">Muscle</tissue>
    </source>
</reference>
<evidence type="ECO:0000256" key="10">
    <source>
        <dbReference type="ARBA" id="ARBA00023065"/>
    </source>
</evidence>
<dbReference type="RefSeq" id="XP_013789570.2">
    <property type="nucleotide sequence ID" value="XM_013934116.2"/>
</dbReference>
<dbReference type="PROSITE" id="PS50893">
    <property type="entry name" value="ABC_TRANSPORTER_2"/>
    <property type="match status" value="1"/>
</dbReference>
<evidence type="ECO:0000256" key="1">
    <source>
        <dbReference type="ARBA" id="ARBA00004448"/>
    </source>
</evidence>
<keyword evidence="16" id="KW-1185">Reference proteome</keyword>
<dbReference type="Proteomes" id="UP000694941">
    <property type="component" value="Unplaced"/>
</dbReference>
<evidence type="ECO:0000256" key="8">
    <source>
        <dbReference type="ARBA" id="ARBA00022958"/>
    </source>
</evidence>
<accession>A0ABM1BVN5</accession>
<keyword evidence="6" id="KW-0547">Nucleotide-binding</keyword>
<dbReference type="GeneID" id="106473435"/>
<evidence type="ECO:0000256" key="6">
    <source>
        <dbReference type="ARBA" id="ARBA00022741"/>
    </source>
</evidence>
<dbReference type="InterPro" id="IPR039421">
    <property type="entry name" value="Type_1_exporter"/>
</dbReference>
<keyword evidence="3" id="KW-0813">Transport</keyword>
<keyword evidence="7" id="KW-0067">ATP-binding</keyword>
<dbReference type="SMART" id="SM00382">
    <property type="entry name" value="AAA"/>
    <property type="match status" value="1"/>
</dbReference>
<keyword evidence="4" id="KW-0633">Potassium transport</keyword>
<comment type="subcellular location">
    <subcellularLocation>
        <location evidence="1">Mitochondrion inner membrane</location>
        <topology evidence="1">Multi-pass membrane protein</topology>
    </subcellularLocation>
</comment>
<dbReference type="SUPFAM" id="SSF52540">
    <property type="entry name" value="P-loop containing nucleoside triphosphate hydrolases"/>
    <property type="match status" value="1"/>
</dbReference>
<evidence type="ECO:0000256" key="11">
    <source>
        <dbReference type="ARBA" id="ARBA00023136"/>
    </source>
</evidence>